<dbReference type="EMBL" id="KI271585">
    <property type="protein sequence ID" value="ERL65711.1"/>
    <property type="molecule type" value="Genomic_DNA"/>
</dbReference>
<evidence type="ECO:0000313" key="2">
    <source>
        <dbReference type="EMBL" id="ERL65711.1"/>
    </source>
</evidence>
<dbReference type="HOGENOM" id="CLU_976084_0_0_9"/>
<dbReference type="SUPFAM" id="SSF54001">
    <property type="entry name" value="Cysteine proteinases"/>
    <property type="match status" value="1"/>
</dbReference>
<name>U4TLG9_9LACO</name>
<dbReference type="Proteomes" id="UP000030647">
    <property type="component" value="Unassembled WGS sequence"/>
</dbReference>
<dbReference type="RefSeq" id="WP_022529063.1">
    <property type="nucleotide sequence ID" value="NZ_KI271585.1"/>
</dbReference>
<organism evidence="2 3">
    <name type="scientific">Schleiferilactobacillus shenzhenensis LY-73</name>
    <dbReference type="NCBI Taxonomy" id="1231336"/>
    <lineage>
        <taxon>Bacteria</taxon>
        <taxon>Bacillati</taxon>
        <taxon>Bacillota</taxon>
        <taxon>Bacilli</taxon>
        <taxon>Lactobacillales</taxon>
        <taxon>Lactobacillaceae</taxon>
        <taxon>Schleiferilactobacillus</taxon>
    </lineage>
</organism>
<proteinExistence type="predicted"/>
<keyword evidence="3" id="KW-1185">Reference proteome</keyword>
<evidence type="ECO:0000259" key="1">
    <source>
        <dbReference type="Pfam" id="PF01841"/>
    </source>
</evidence>
<sequence>MAHSYRHPDAPALQKWLAELGGPQQPALTLCARALDWFDTNEIAYSRLNAPFTPLQRSDLDVLRWHSGTCGDFSNLLVSLLQAAGLPAAYAVVTRDCYGDLQDHICAATQDAVGRWVLVDATDPYRKWHGLACPHQDYTLLTPAAMTARFQQEEKTWQSAAAQWSDPRTAGLLYAPWLHSEIVMETEDSLGSVFILLTLPAPGQWQLTAYYQCYTAVRGVALVRRVHTATTSFLQFSANSAAHIWDEGQWSAPGTVRDLPAKVVFASEQIDAVLAAHEKELANAITCASR</sequence>
<gene>
    <name evidence="2" type="ORF">L248_2397</name>
</gene>
<dbReference type="AlphaFoldDB" id="U4TLG9"/>
<accession>U4TLG9</accession>
<evidence type="ECO:0000313" key="3">
    <source>
        <dbReference type="Proteomes" id="UP000030647"/>
    </source>
</evidence>
<dbReference type="Gene3D" id="3.10.620.30">
    <property type="match status" value="1"/>
</dbReference>
<dbReference type="Pfam" id="PF01841">
    <property type="entry name" value="Transglut_core"/>
    <property type="match status" value="1"/>
</dbReference>
<dbReference type="eggNOG" id="ENOG5030B0U">
    <property type="taxonomic scope" value="Bacteria"/>
</dbReference>
<dbReference type="InterPro" id="IPR038765">
    <property type="entry name" value="Papain-like_cys_pep_sf"/>
</dbReference>
<dbReference type="InterPro" id="IPR002931">
    <property type="entry name" value="Transglutaminase-like"/>
</dbReference>
<dbReference type="STRING" id="1231336.L248_2397"/>
<feature type="domain" description="Transglutaminase-like" evidence="1">
    <location>
        <begin position="29"/>
        <end position="121"/>
    </location>
</feature>
<reference evidence="3" key="1">
    <citation type="journal article" date="2013" name="Genome Announc.">
        <title>Whole-Genome Sequencing of Lactobacillus shenzhenensis Strain LY-73T.</title>
        <authorList>
            <person name="Lin Z."/>
            <person name="Liu Z."/>
            <person name="Yang R."/>
            <person name="Zou Y."/>
            <person name="Wan D."/>
            <person name="Chen J."/>
            <person name="Guo M."/>
            <person name="Zhao J."/>
            <person name="Fang C."/>
            <person name="Yang R."/>
            <person name="Liu F."/>
        </authorList>
    </citation>
    <scope>NUCLEOTIDE SEQUENCE [LARGE SCALE GENOMIC DNA]</scope>
    <source>
        <strain evidence="3">LY-73</strain>
    </source>
</reference>
<protein>
    <recommendedName>
        <fullName evidence="1">Transglutaminase-like domain-containing protein</fullName>
    </recommendedName>
</protein>